<gene>
    <name evidence="2" type="ORF">GCM10022276_07830</name>
</gene>
<feature type="region of interest" description="Disordered" evidence="1">
    <location>
        <begin position="123"/>
        <end position="143"/>
    </location>
</feature>
<proteinExistence type="predicted"/>
<name>A0ABP7L1H0_9SPHN</name>
<accession>A0ABP7L1H0</accession>
<evidence type="ECO:0000313" key="2">
    <source>
        <dbReference type="EMBL" id="GAA3891109.1"/>
    </source>
</evidence>
<organism evidence="2 3">
    <name type="scientific">Sphingomonas limnosediminicola</name>
    <dbReference type="NCBI Taxonomy" id="940133"/>
    <lineage>
        <taxon>Bacteria</taxon>
        <taxon>Pseudomonadati</taxon>
        <taxon>Pseudomonadota</taxon>
        <taxon>Alphaproteobacteria</taxon>
        <taxon>Sphingomonadales</taxon>
        <taxon>Sphingomonadaceae</taxon>
        <taxon>Sphingomonas</taxon>
    </lineage>
</organism>
<evidence type="ECO:0000256" key="1">
    <source>
        <dbReference type="SAM" id="MobiDB-lite"/>
    </source>
</evidence>
<keyword evidence="3" id="KW-1185">Reference proteome</keyword>
<dbReference type="EMBL" id="BAABBM010000001">
    <property type="protein sequence ID" value="GAA3891109.1"/>
    <property type="molecule type" value="Genomic_DNA"/>
</dbReference>
<evidence type="ECO:0000313" key="3">
    <source>
        <dbReference type="Proteomes" id="UP001500827"/>
    </source>
</evidence>
<sequence length="143" mass="16308">MAWGAAALNERRPVHCRHRPGLCRSAASHWAARKFHVIGLDIDAVRVAELKQGNDLTREVFWLYLLYVYAERRIRRRYAVVSFGDLDRLFAIKQIDWLPLLRARLHDARACTPIVADFSDDLPDESSSMGRWPAASSITTGMS</sequence>
<comment type="caution">
    <text evidence="2">The sequence shown here is derived from an EMBL/GenBank/DDBJ whole genome shotgun (WGS) entry which is preliminary data.</text>
</comment>
<protein>
    <submittedName>
        <fullName evidence="2">Uncharacterized protein</fullName>
    </submittedName>
</protein>
<reference evidence="3" key="1">
    <citation type="journal article" date="2019" name="Int. J. Syst. Evol. Microbiol.">
        <title>The Global Catalogue of Microorganisms (GCM) 10K type strain sequencing project: providing services to taxonomists for standard genome sequencing and annotation.</title>
        <authorList>
            <consortium name="The Broad Institute Genomics Platform"/>
            <consortium name="The Broad Institute Genome Sequencing Center for Infectious Disease"/>
            <person name="Wu L."/>
            <person name="Ma J."/>
        </authorList>
    </citation>
    <scope>NUCLEOTIDE SEQUENCE [LARGE SCALE GENOMIC DNA]</scope>
    <source>
        <strain evidence="3">JCM 17543</strain>
    </source>
</reference>
<dbReference type="Proteomes" id="UP001500827">
    <property type="component" value="Unassembled WGS sequence"/>
</dbReference>